<dbReference type="PROSITE" id="PS51194">
    <property type="entry name" value="HELICASE_CTER"/>
    <property type="match status" value="1"/>
</dbReference>
<gene>
    <name evidence="10" type="ORF">APZ42_032147</name>
</gene>
<dbReference type="InterPro" id="IPR011545">
    <property type="entry name" value="DEAD/DEAH_box_helicase_dom"/>
</dbReference>
<feature type="domain" description="RNase III" evidence="7">
    <location>
        <begin position="511"/>
        <end position="530"/>
    </location>
</feature>
<sequence>MSTENLAMETKAGTGFVELFQAALEENIIVYLPTGSGKTFIAALLIKEKTHEVTKPLDLGGKRTVFLVPTIVLAIQQAAYLRRHTYLKVKEFYGSMGVDFWGKERWKTEFEENHVLVMTAQIFVDVLNHAFFSAYQLNLLVFDECHAAVKDAPMKQVLSKLQSYESSRRPKILGLTAALFRMRCKPHKVPEVIQKLSESMGCIVKIPSSVETVYRSSTKPCEIVLQYDDENNKQNPYSLTLSVIILDMVFKLMEEFKNSYGELITKVESDVAKHPDKIDMLLDALKDIDYLLRALGPYGAYHCAHVYIRILQQAKSRVKVPQFLADLNKVSALCREIKEICTSYFAKFSPKDRLLLFVHPKVIRLLEVIRNFSPEKNLDERQRVNPKMCAIIFVERRCMANGLYHFLKDVAKHDETLEFMKPLFTMGQASGRNASLKETKILNMKQNEIMTNFREGRCNLIVATSVLEEGVDIPACNLIVRFDHIKTYCDYVQTKETSDPNEQLASNIDVPKVLGDIFESVAGAIFLDSGMSLDAVWQSYLPFLHDALEKFNESIPVSALRKLHERHPTGLKIRKSESLPDGRVCVAIEIEGTRVFKGAGGNSKTAKSAAAKYALCVDLTKSKPT</sequence>
<dbReference type="Gene3D" id="3.30.160.20">
    <property type="match status" value="1"/>
</dbReference>
<evidence type="ECO:0000256" key="5">
    <source>
        <dbReference type="ARBA" id="ARBA00022840"/>
    </source>
</evidence>
<accession>A0A164M6R7</accession>
<keyword evidence="2" id="KW-0547">Nucleotide-binding</keyword>
<dbReference type="STRING" id="35525.A0A164M6R7"/>
<evidence type="ECO:0000256" key="2">
    <source>
        <dbReference type="ARBA" id="ARBA00022741"/>
    </source>
</evidence>
<dbReference type="CDD" id="cd18034">
    <property type="entry name" value="DEXHc_dicer"/>
    <property type="match status" value="1"/>
</dbReference>
<dbReference type="GO" id="GO:0003723">
    <property type="term" value="F:RNA binding"/>
    <property type="evidence" value="ECO:0007669"/>
    <property type="project" value="InterPro"/>
</dbReference>
<comment type="caution">
    <text evidence="10">The sequence shown here is derived from an EMBL/GenBank/DDBJ whole genome shotgun (WGS) entry which is preliminary data.</text>
</comment>
<keyword evidence="11" id="KW-1185">Reference proteome</keyword>
<dbReference type="InterPro" id="IPR044441">
    <property type="entry name" value="DICER_DSRM"/>
</dbReference>
<protein>
    <submittedName>
        <fullName evidence="10">Uncharacterized protein</fullName>
    </submittedName>
</protein>
<feature type="domain" description="Helicase C-terminal" evidence="9">
    <location>
        <begin position="361"/>
        <end position="537"/>
    </location>
</feature>
<organism evidence="10 11">
    <name type="scientific">Daphnia magna</name>
    <dbReference type="NCBI Taxonomy" id="35525"/>
    <lineage>
        <taxon>Eukaryota</taxon>
        <taxon>Metazoa</taxon>
        <taxon>Ecdysozoa</taxon>
        <taxon>Arthropoda</taxon>
        <taxon>Crustacea</taxon>
        <taxon>Branchiopoda</taxon>
        <taxon>Diplostraca</taxon>
        <taxon>Cladocera</taxon>
        <taxon>Anomopoda</taxon>
        <taxon>Daphniidae</taxon>
        <taxon>Daphnia</taxon>
    </lineage>
</organism>
<dbReference type="PROSITE" id="PS51192">
    <property type="entry name" value="HELICASE_ATP_BIND_1"/>
    <property type="match status" value="1"/>
</dbReference>
<dbReference type="EMBL" id="LRGB01003056">
    <property type="protein sequence ID" value="KZS04781.1"/>
    <property type="molecule type" value="Genomic_DNA"/>
</dbReference>
<keyword evidence="3" id="KW-0378">Hydrolase</keyword>
<evidence type="ECO:0000313" key="11">
    <source>
        <dbReference type="Proteomes" id="UP000076858"/>
    </source>
</evidence>
<feature type="domain" description="Helicase ATP-binding" evidence="8">
    <location>
        <begin position="19"/>
        <end position="197"/>
    </location>
</feature>
<dbReference type="PANTHER" id="PTHR14074">
    <property type="entry name" value="HELICASE WITH DEATH DOMAIN-RELATED"/>
    <property type="match status" value="1"/>
</dbReference>
<evidence type="ECO:0000259" key="8">
    <source>
        <dbReference type="PROSITE" id="PS51192"/>
    </source>
</evidence>
<dbReference type="InterPro" id="IPR000999">
    <property type="entry name" value="RNase_III_dom"/>
</dbReference>
<dbReference type="InterPro" id="IPR014001">
    <property type="entry name" value="Helicase_ATP-bd"/>
</dbReference>
<dbReference type="GO" id="GO:0005737">
    <property type="term" value="C:cytoplasm"/>
    <property type="evidence" value="ECO:0007669"/>
    <property type="project" value="TreeGrafter"/>
</dbReference>
<evidence type="ECO:0000256" key="3">
    <source>
        <dbReference type="ARBA" id="ARBA00022801"/>
    </source>
</evidence>
<dbReference type="PROSITE" id="PS50142">
    <property type="entry name" value="RNASE_3_2"/>
    <property type="match status" value="1"/>
</dbReference>
<name>A0A164M6R7_9CRUS</name>
<dbReference type="OrthoDB" id="2392202at2759"/>
<dbReference type="SUPFAM" id="SSF69065">
    <property type="entry name" value="RNase III domain-like"/>
    <property type="match status" value="1"/>
</dbReference>
<evidence type="ECO:0000256" key="1">
    <source>
        <dbReference type="ARBA" id="ARBA00001946"/>
    </source>
</evidence>
<evidence type="ECO:0000256" key="6">
    <source>
        <dbReference type="ARBA" id="ARBA00035116"/>
    </source>
</evidence>
<dbReference type="SUPFAM" id="SSF52540">
    <property type="entry name" value="P-loop containing nucleoside triphosphate hydrolases"/>
    <property type="match status" value="1"/>
</dbReference>
<dbReference type="PANTHER" id="PTHR14074:SF16">
    <property type="entry name" value="ANTIVIRAL INNATE IMMUNE RESPONSE RECEPTOR RIG-I"/>
    <property type="match status" value="1"/>
</dbReference>
<reference evidence="10 11" key="1">
    <citation type="submission" date="2016-03" db="EMBL/GenBank/DDBJ databases">
        <title>EvidentialGene: Evidence-directed Construction of Genes on Genomes.</title>
        <authorList>
            <person name="Gilbert D.G."/>
            <person name="Choi J.-H."/>
            <person name="Mockaitis K."/>
            <person name="Colbourne J."/>
            <person name="Pfrender M."/>
        </authorList>
    </citation>
    <scope>NUCLEOTIDE SEQUENCE [LARGE SCALE GENOMIC DNA]</scope>
    <source>
        <strain evidence="10 11">Xinb3</strain>
        <tissue evidence="10">Complete organism</tissue>
    </source>
</reference>
<dbReference type="SMART" id="SM00487">
    <property type="entry name" value="DEXDc"/>
    <property type="match status" value="1"/>
</dbReference>
<dbReference type="Gene3D" id="3.40.50.300">
    <property type="entry name" value="P-loop containing nucleotide triphosphate hydrolases"/>
    <property type="match status" value="2"/>
</dbReference>
<dbReference type="InterPro" id="IPR036389">
    <property type="entry name" value="RNase_III_sf"/>
</dbReference>
<keyword evidence="4" id="KW-0347">Helicase</keyword>
<dbReference type="InterPro" id="IPR001650">
    <property type="entry name" value="Helicase_C-like"/>
</dbReference>
<keyword evidence="5" id="KW-0067">ATP-binding</keyword>
<dbReference type="Pfam" id="PF20932">
    <property type="entry name" value="Dicer_dsRBD"/>
    <property type="match status" value="1"/>
</dbReference>
<dbReference type="Pfam" id="PF00270">
    <property type="entry name" value="DEAD"/>
    <property type="match status" value="1"/>
</dbReference>
<dbReference type="GO" id="GO:0005524">
    <property type="term" value="F:ATP binding"/>
    <property type="evidence" value="ECO:0007669"/>
    <property type="project" value="UniProtKB-KW"/>
</dbReference>
<evidence type="ECO:0000256" key="4">
    <source>
        <dbReference type="ARBA" id="ARBA00022806"/>
    </source>
</evidence>
<dbReference type="Proteomes" id="UP000076858">
    <property type="component" value="Unassembled WGS sequence"/>
</dbReference>
<dbReference type="InterPro" id="IPR027417">
    <property type="entry name" value="P-loop_NTPase"/>
</dbReference>
<comment type="cofactor">
    <cofactor evidence="1">
        <name>Mg(2+)</name>
        <dbReference type="ChEBI" id="CHEBI:18420"/>
    </cofactor>
</comment>
<dbReference type="AlphaFoldDB" id="A0A164M6R7"/>
<comment type="similarity">
    <text evidence="6">Belongs to the helicase family. Dicer subfamily.</text>
</comment>
<proteinExistence type="inferred from homology"/>
<dbReference type="InterPro" id="IPR051363">
    <property type="entry name" value="RLR_Helicase"/>
</dbReference>
<dbReference type="GO" id="GO:0004386">
    <property type="term" value="F:helicase activity"/>
    <property type="evidence" value="ECO:0007669"/>
    <property type="project" value="UniProtKB-KW"/>
</dbReference>
<evidence type="ECO:0000259" key="7">
    <source>
        <dbReference type="PROSITE" id="PS50142"/>
    </source>
</evidence>
<dbReference type="GO" id="GO:0030422">
    <property type="term" value="P:siRNA processing"/>
    <property type="evidence" value="ECO:0007669"/>
    <property type="project" value="InterPro"/>
</dbReference>
<dbReference type="FunFam" id="3.40.50.300:FF:000628">
    <property type="entry name" value="Endoribonuclease Dicer"/>
    <property type="match status" value="1"/>
</dbReference>
<evidence type="ECO:0000313" key="10">
    <source>
        <dbReference type="EMBL" id="KZS04781.1"/>
    </source>
</evidence>
<evidence type="ECO:0000259" key="9">
    <source>
        <dbReference type="PROSITE" id="PS51194"/>
    </source>
</evidence>
<dbReference type="GO" id="GO:0031054">
    <property type="term" value="P:pre-miRNA processing"/>
    <property type="evidence" value="ECO:0007669"/>
    <property type="project" value="InterPro"/>
</dbReference>
<dbReference type="Pfam" id="PF00271">
    <property type="entry name" value="Helicase_C"/>
    <property type="match status" value="1"/>
</dbReference>
<dbReference type="GO" id="GO:0004525">
    <property type="term" value="F:ribonuclease III activity"/>
    <property type="evidence" value="ECO:0007669"/>
    <property type="project" value="InterPro"/>
</dbReference>